<feature type="region of interest" description="Disordered" evidence="1">
    <location>
        <begin position="659"/>
        <end position="746"/>
    </location>
</feature>
<dbReference type="EMBL" id="QVQW01000005">
    <property type="protein sequence ID" value="RKU48327.1"/>
    <property type="molecule type" value="Genomic_DNA"/>
</dbReference>
<dbReference type="SUPFAM" id="SSF52113">
    <property type="entry name" value="BRCT domain"/>
    <property type="match status" value="1"/>
</dbReference>
<feature type="region of interest" description="Disordered" evidence="1">
    <location>
        <begin position="899"/>
        <end position="918"/>
    </location>
</feature>
<feature type="compositionally biased region" description="Low complexity" evidence="1">
    <location>
        <begin position="158"/>
        <end position="178"/>
    </location>
</feature>
<comment type="caution">
    <text evidence="3">The sequence shown here is derived from an EMBL/GenBank/DDBJ whole genome shotgun (WGS) entry which is preliminary data.</text>
</comment>
<feature type="compositionally biased region" description="Basic and acidic residues" evidence="1">
    <location>
        <begin position="556"/>
        <end position="573"/>
    </location>
</feature>
<feature type="compositionally biased region" description="Low complexity" evidence="1">
    <location>
        <begin position="1123"/>
        <end position="1133"/>
    </location>
</feature>
<gene>
    <name evidence="3" type="ORF">DL546_008343</name>
</gene>
<dbReference type="PANTHER" id="PTHR14625:SF3">
    <property type="entry name" value="MICROCEPHALIN"/>
    <property type="match status" value="1"/>
</dbReference>
<feature type="compositionally biased region" description="Basic and acidic residues" evidence="1">
    <location>
        <begin position="611"/>
        <end position="625"/>
    </location>
</feature>
<keyword evidence="4" id="KW-1185">Reference proteome</keyword>
<feature type="compositionally biased region" description="Polar residues" evidence="1">
    <location>
        <begin position="1134"/>
        <end position="1146"/>
    </location>
</feature>
<organism evidence="3 4">
    <name type="scientific">Coniochaeta pulveracea</name>
    <dbReference type="NCBI Taxonomy" id="177199"/>
    <lineage>
        <taxon>Eukaryota</taxon>
        <taxon>Fungi</taxon>
        <taxon>Dikarya</taxon>
        <taxon>Ascomycota</taxon>
        <taxon>Pezizomycotina</taxon>
        <taxon>Sordariomycetes</taxon>
        <taxon>Sordariomycetidae</taxon>
        <taxon>Coniochaetales</taxon>
        <taxon>Coniochaetaceae</taxon>
        <taxon>Coniochaeta</taxon>
    </lineage>
</organism>
<feature type="compositionally biased region" description="Basic and acidic residues" evidence="1">
    <location>
        <begin position="954"/>
        <end position="964"/>
    </location>
</feature>
<feature type="region of interest" description="Disordered" evidence="1">
    <location>
        <begin position="1118"/>
        <end position="1172"/>
    </location>
</feature>
<dbReference type="PROSITE" id="PS50172">
    <property type="entry name" value="BRCT"/>
    <property type="match status" value="1"/>
</dbReference>
<evidence type="ECO:0000313" key="3">
    <source>
        <dbReference type="EMBL" id="RKU48327.1"/>
    </source>
</evidence>
<feature type="region of interest" description="Disordered" evidence="1">
    <location>
        <begin position="328"/>
        <end position="355"/>
    </location>
</feature>
<feature type="compositionally biased region" description="Acidic residues" evidence="1">
    <location>
        <begin position="574"/>
        <end position="596"/>
    </location>
</feature>
<feature type="compositionally biased region" description="Low complexity" evidence="1">
    <location>
        <begin position="124"/>
        <end position="141"/>
    </location>
</feature>
<dbReference type="OrthoDB" id="2384350at2759"/>
<feature type="compositionally biased region" description="Basic and acidic residues" evidence="1">
    <location>
        <begin position="1148"/>
        <end position="1164"/>
    </location>
</feature>
<dbReference type="InterPro" id="IPR001357">
    <property type="entry name" value="BRCT_dom"/>
</dbReference>
<dbReference type="Gene3D" id="3.40.50.10190">
    <property type="entry name" value="BRCT domain"/>
    <property type="match status" value="1"/>
</dbReference>
<feature type="compositionally biased region" description="Basic and acidic residues" evidence="1">
    <location>
        <begin position="109"/>
        <end position="121"/>
    </location>
</feature>
<feature type="region of interest" description="Disordered" evidence="1">
    <location>
        <begin position="500"/>
        <end position="629"/>
    </location>
</feature>
<protein>
    <recommendedName>
        <fullName evidence="2">BRCT domain-containing protein</fullName>
    </recommendedName>
</protein>
<feature type="compositionally biased region" description="Acidic residues" evidence="1">
    <location>
        <begin position="61"/>
        <end position="70"/>
    </location>
</feature>
<dbReference type="CDD" id="cd17716">
    <property type="entry name" value="BRCT_microcephalin_rpt1"/>
    <property type="match status" value="1"/>
</dbReference>
<dbReference type="AlphaFoldDB" id="A0A420YKC0"/>
<feature type="compositionally biased region" description="Acidic residues" evidence="1">
    <location>
        <begin position="672"/>
        <end position="681"/>
    </location>
</feature>
<evidence type="ECO:0000259" key="2">
    <source>
        <dbReference type="PROSITE" id="PS50172"/>
    </source>
</evidence>
<feature type="compositionally biased region" description="Low complexity" evidence="1">
    <location>
        <begin position="35"/>
        <end position="52"/>
    </location>
</feature>
<feature type="region of interest" description="Disordered" evidence="1">
    <location>
        <begin position="837"/>
        <end position="875"/>
    </location>
</feature>
<feature type="compositionally biased region" description="Acidic residues" evidence="1">
    <location>
        <begin position="265"/>
        <end position="274"/>
    </location>
</feature>
<reference evidence="3 4" key="1">
    <citation type="submission" date="2018-08" db="EMBL/GenBank/DDBJ databases">
        <title>Draft genome of the lignicolous fungus Coniochaeta pulveracea.</title>
        <authorList>
            <person name="Borstlap C.J."/>
            <person name="De Witt R.N."/>
            <person name="Botha A."/>
            <person name="Volschenk H."/>
        </authorList>
    </citation>
    <scope>NUCLEOTIDE SEQUENCE [LARGE SCALE GENOMIC DNA]</scope>
    <source>
        <strain evidence="3 4">CAB683</strain>
    </source>
</reference>
<feature type="region of interest" description="Disordered" evidence="1">
    <location>
        <begin position="420"/>
        <end position="442"/>
    </location>
</feature>
<dbReference type="GO" id="GO:0000278">
    <property type="term" value="P:mitotic cell cycle"/>
    <property type="evidence" value="ECO:0007669"/>
    <property type="project" value="TreeGrafter"/>
</dbReference>
<feature type="compositionally biased region" description="Polar residues" evidence="1">
    <location>
        <begin position="941"/>
        <end position="950"/>
    </location>
</feature>
<name>A0A420YKC0_9PEZI</name>
<dbReference type="PANTHER" id="PTHR14625">
    <property type="entry name" value="MICROCEPHALIN"/>
    <property type="match status" value="1"/>
</dbReference>
<dbReference type="Proteomes" id="UP000275385">
    <property type="component" value="Unassembled WGS sequence"/>
</dbReference>
<sequence length="1280" mass="137245">MDQPMSPPKRITRARAARAGDAVVAKGTRTGVAVTKAKTTRSSATASTASASTKRKTRADEAEEGEDNADELAQPEPVAKTRTRGRPKKILEPEPAAPAPIRATRGRPKKTETTSTSKEETPAPVAKPVTRTTRTTRKTATQPEVATEAEAEKKPVTRTRSTATAPTKATAAKASAVKKSVKFEEPEKENIAPPEPPKPKRGAAVTKTVEPTATGIRAKPVRRAAVKGGTSTSGARGAATRKTSADSESKQATTTTTATARPTDYEESEDELAATEERPLARRAAKISSQAAAAVLKLSSLPRPTPPIQLSEDEKLDIDTTLPNIAQLEQPTLLGSPCRRPPASPWKDSMRTPAKKAADIVPILGQSATRPPPNSMIDFGEAESAAGAQPPQSTFKMSLMASPAKRLGVGSPIKSAPILGFGSTSQQLPGPSPLSKSSLMLSPPKRTGIPLMLSPAKEVGEDMGRFGRTPVTKPTLLATPLHAAGIKFPIANRLDVPQETQEATQGEVGVDDDTAGSPSPTRGGDGAMPFPGRLSAVLPRSADPSLVEGTEQDTIEGDKQEQQEEKVPVREEAAEYEVVPEEELEDPELTETEEDQHQEAQLIDEAPSAVPDDREGEEATAHAEEDKMDLDADFEVIEYVEEVKKADLISSALGRQSALFGLREKDLKPAYDEDSDEDDELNSSGLQQAPATPCPTTTRTPSSRFTGRQSTAKRARNADNFGFTPLAGQLRSWGGQSSPLKTGLPESPGADILAEVTPSASNIPVLSSVSPMKNAFFEEAISGETADTIANRNEADAEGEEVTSENIDTDMAGVLEPEFDDITPSSEDVQLAAEADEMSLSEPGQVEQHNSSHDDTLSEASQEYGDENELPVDPTLLIPPVTPQRDFRPREFHTVTKVPLKPADDSTPRQRAKKRNHSISKLPVSRPTHTLQRNATVISYSPTKQSTSLSEEGGEVKERAKSDEPATPAKSEWSMAATPARTPRRDINPTLLRGAVVFVDVHTSEGADASGVFVELLTQMGARCVKIWGWNPNGSEGSDSKIGITHVVYKDGGKRTLEKVRESDGVVQCVGVSWVLDCERENTWVDEAPYYIDTSLAPRGGARRRKTMEPKVLANLNGQVVASPSSRSSLPLSNAKSAPSTPAPNTTRRRESGLWQRTPEDHPSTESLDDFDDKENSLILTPVPKTPAPAQIAAYIETISTPTSTITDSSLDVDEEDRRAEMLTRTCPPKSTSAYSVLGEGVLKREKDEGVLMRLMAARRKSLQFAPKVGSPLARTPWGV</sequence>
<feature type="compositionally biased region" description="Basic and acidic residues" evidence="1">
    <location>
        <begin position="662"/>
        <end position="671"/>
    </location>
</feature>
<feature type="region of interest" description="Disordered" evidence="1">
    <location>
        <begin position="1"/>
        <end position="289"/>
    </location>
</feature>
<dbReference type="InterPro" id="IPR036420">
    <property type="entry name" value="BRCT_dom_sf"/>
</dbReference>
<feature type="compositionally biased region" description="Low complexity" evidence="1">
    <location>
        <begin position="228"/>
        <end position="241"/>
    </location>
</feature>
<feature type="compositionally biased region" description="Basic and acidic residues" evidence="1">
    <location>
        <begin position="181"/>
        <end position="190"/>
    </location>
</feature>
<feature type="region of interest" description="Disordered" evidence="1">
    <location>
        <begin position="941"/>
        <end position="986"/>
    </location>
</feature>
<dbReference type="STRING" id="177199.A0A420YKC0"/>
<proteinExistence type="predicted"/>
<feature type="compositionally biased region" description="Low complexity" evidence="1">
    <location>
        <begin position="689"/>
        <end position="706"/>
    </location>
</feature>
<evidence type="ECO:0000256" key="1">
    <source>
        <dbReference type="SAM" id="MobiDB-lite"/>
    </source>
</evidence>
<evidence type="ECO:0000313" key="4">
    <source>
        <dbReference type="Proteomes" id="UP000275385"/>
    </source>
</evidence>
<accession>A0A420YKC0</accession>
<feature type="compositionally biased region" description="Low complexity" evidence="1">
    <location>
        <begin position="422"/>
        <end position="442"/>
    </location>
</feature>
<feature type="domain" description="BRCT" evidence="2">
    <location>
        <begin position="987"/>
        <end position="1092"/>
    </location>
</feature>
<dbReference type="InterPro" id="IPR022047">
    <property type="entry name" value="Microcephalin-like"/>
</dbReference>